<dbReference type="Proteomes" id="UP000499080">
    <property type="component" value="Unassembled WGS sequence"/>
</dbReference>
<reference evidence="2 3" key="1">
    <citation type="journal article" date="2019" name="Sci. Rep.">
        <title>Orb-weaving spider Araneus ventricosus genome elucidates the spidroin gene catalogue.</title>
        <authorList>
            <person name="Kono N."/>
            <person name="Nakamura H."/>
            <person name="Ohtoshi R."/>
            <person name="Moran D.A.P."/>
            <person name="Shinohara A."/>
            <person name="Yoshida Y."/>
            <person name="Fujiwara M."/>
            <person name="Mori M."/>
            <person name="Tomita M."/>
            <person name="Arakawa K."/>
        </authorList>
    </citation>
    <scope>NUCLEOTIDE SEQUENCE [LARGE SCALE GENOMIC DNA]</scope>
</reference>
<name>A0A4Y2HMH7_ARAVE</name>
<feature type="region of interest" description="Disordered" evidence="1">
    <location>
        <begin position="38"/>
        <end position="67"/>
    </location>
</feature>
<organism evidence="2 3">
    <name type="scientific">Araneus ventricosus</name>
    <name type="common">Orbweaver spider</name>
    <name type="synonym">Epeira ventricosa</name>
    <dbReference type="NCBI Taxonomy" id="182803"/>
    <lineage>
        <taxon>Eukaryota</taxon>
        <taxon>Metazoa</taxon>
        <taxon>Ecdysozoa</taxon>
        <taxon>Arthropoda</taxon>
        <taxon>Chelicerata</taxon>
        <taxon>Arachnida</taxon>
        <taxon>Araneae</taxon>
        <taxon>Araneomorphae</taxon>
        <taxon>Entelegynae</taxon>
        <taxon>Araneoidea</taxon>
        <taxon>Araneidae</taxon>
        <taxon>Araneus</taxon>
    </lineage>
</organism>
<gene>
    <name evidence="2" type="ORF">AVEN_109020_1</name>
</gene>
<dbReference type="AlphaFoldDB" id="A0A4Y2HMH7"/>
<evidence type="ECO:0000256" key="1">
    <source>
        <dbReference type="SAM" id="MobiDB-lite"/>
    </source>
</evidence>
<sequence length="98" mass="10756">MQKSEEYRGSEVENIGFSSSFLIHFECCVIKLKCDRGEGRGSLTKAKTTKSRPVREGASERGGDSVLKPGEGVSALFLRDHCDRLHGASVNDPPKWMG</sequence>
<feature type="compositionally biased region" description="Basic and acidic residues" evidence="1">
    <location>
        <begin position="53"/>
        <end position="63"/>
    </location>
</feature>
<proteinExistence type="predicted"/>
<protein>
    <submittedName>
        <fullName evidence="2">Uncharacterized protein</fullName>
    </submittedName>
</protein>
<accession>A0A4Y2HMH7</accession>
<comment type="caution">
    <text evidence="2">The sequence shown here is derived from an EMBL/GenBank/DDBJ whole genome shotgun (WGS) entry which is preliminary data.</text>
</comment>
<evidence type="ECO:0000313" key="3">
    <source>
        <dbReference type="Proteomes" id="UP000499080"/>
    </source>
</evidence>
<keyword evidence="3" id="KW-1185">Reference proteome</keyword>
<evidence type="ECO:0000313" key="2">
    <source>
        <dbReference type="EMBL" id="GBM66611.1"/>
    </source>
</evidence>
<dbReference type="EMBL" id="BGPR01002035">
    <property type="protein sequence ID" value="GBM66611.1"/>
    <property type="molecule type" value="Genomic_DNA"/>
</dbReference>